<sequence length="120" mass="13894">MFKTGSTKPDNTTSNDGSIKVKKVFSKGKMANTTSTKRKKIMSFLSLPRQLRQHILRAEFNAYIPLELTYRRRGERLGYINKLAVLYKRAVPECIKDIDYVARKANEAVEKLLKDPDYYC</sequence>
<dbReference type="EMBL" id="SNSC02000001">
    <property type="protein sequence ID" value="TID27362.1"/>
    <property type="molecule type" value="Genomic_DNA"/>
</dbReference>
<protein>
    <submittedName>
        <fullName evidence="1">Uncharacterized protein</fullName>
    </submittedName>
</protein>
<reference evidence="1 2" key="1">
    <citation type="submission" date="2019-04" db="EMBL/GenBank/DDBJ databases">
        <title>High contiguity whole genome sequence and gene annotation resource for two Venturia nashicola isolates.</title>
        <authorList>
            <person name="Prokchorchik M."/>
            <person name="Won K."/>
            <person name="Lee Y."/>
            <person name="Choi E.D."/>
            <person name="Segonzac C."/>
            <person name="Sohn K.H."/>
        </authorList>
    </citation>
    <scope>NUCLEOTIDE SEQUENCE [LARGE SCALE GENOMIC DNA]</scope>
    <source>
        <strain evidence="1 2">PRI2</strain>
    </source>
</reference>
<evidence type="ECO:0000313" key="1">
    <source>
        <dbReference type="EMBL" id="TID27362.1"/>
    </source>
</evidence>
<accession>A0A4Z1PVZ1</accession>
<comment type="caution">
    <text evidence="1">The sequence shown here is derived from an EMBL/GenBank/DDBJ whole genome shotgun (WGS) entry which is preliminary data.</text>
</comment>
<proteinExistence type="predicted"/>
<gene>
    <name evidence="1" type="ORF">E6O75_ATG00129</name>
</gene>
<evidence type="ECO:0000313" key="2">
    <source>
        <dbReference type="Proteomes" id="UP000298493"/>
    </source>
</evidence>
<keyword evidence="2" id="KW-1185">Reference proteome</keyword>
<dbReference type="Proteomes" id="UP000298493">
    <property type="component" value="Unassembled WGS sequence"/>
</dbReference>
<dbReference type="AlphaFoldDB" id="A0A4Z1PVZ1"/>
<organism evidence="1 2">
    <name type="scientific">Venturia nashicola</name>
    <dbReference type="NCBI Taxonomy" id="86259"/>
    <lineage>
        <taxon>Eukaryota</taxon>
        <taxon>Fungi</taxon>
        <taxon>Dikarya</taxon>
        <taxon>Ascomycota</taxon>
        <taxon>Pezizomycotina</taxon>
        <taxon>Dothideomycetes</taxon>
        <taxon>Pleosporomycetidae</taxon>
        <taxon>Venturiales</taxon>
        <taxon>Venturiaceae</taxon>
        <taxon>Venturia</taxon>
    </lineage>
</organism>
<name>A0A4Z1PVZ1_9PEZI</name>
<dbReference type="OrthoDB" id="10352311at2759"/>